<evidence type="ECO:0000313" key="2">
    <source>
        <dbReference type="EMBL" id="CAD2168208.1"/>
    </source>
</evidence>
<dbReference type="AlphaFoldDB" id="A0A6V7V240"/>
<name>A0A6V7V240_MELEN</name>
<feature type="signal peptide" evidence="1">
    <location>
        <begin position="1"/>
        <end position="22"/>
    </location>
</feature>
<gene>
    <name evidence="2" type="ORF">MENT_LOCUS19556</name>
</gene>
<protein>
    <submittedName>
        <fullName evidence="2">Uncharacterized protein</fullName>
    </submittedName>
</protein>
<proteinExistence type="predicted"/>
<dbReference type="EMBL" id="CAJEWN010000137">
    <property type="protein sequence ID" value="CAD2168208.1"/>
    <property type="molecule type" value="Genomic_DNA"/>
</dbReference>
<evidence type="ECO:0000256" key="1">
    <source>
        <dbReference type="SAM" id="SignalP"/>
    </source>
</evidence>
<feature type="chain" id="PRO_5027928168" evidence="1">
    <location>
        <begin position="23"/>
        <end position="137"/>
    </location>
</feature>
<sequence>MSKIILLSVIGILNIFLIRTDAFNDCSDNCGYGGYDSYEMGNGMHNGMGNGMMYHDNFNNSPYWYGNTHHFHHPYSWGIQSIFIVHMDLVEDLEVMEEEDMEEDIHSITTTIAITTITLIIEGRNNHINLIDKRFYL</sequence>
<organism evidence="2 3">
    <name type="scientific">Meloidogyne enterolobii</name>
    <name type="common">Root-knot nematode worm</name>
    <name type="synonym">Meloidogyne mayaguensis</name>
    <dbReference type="NCBI Taxonomy" id="390850"/>
    <lineage>
        <taxon>Eukaryota</taxon>
        <taxon>Metazoa</taxon>
        <taxon>Ecdysozoa</taxon>
        <taxon>Nematoda</taxon>
        <taxon>Chromadorea</taxon>
        <taxon>Rhabditida</taxon>
        <taxon>Tylenchina</taxon>
        <taxon>Tylenchomorpha</taxon>
        <taxon>Tylenchoidea</taxon>
        <taxon>Meloidogynidae</taxon>
        <taxon>Meloidogyninae</taxon>
        <taxon>Meloidogyne</taxon>
    </lineage>
</organism>
<keyword evidence="1" id="KW-0732">Signal</keyword>
<accession>A0A6V7V240</accession>
<reference evidence="2 3" key="1">
    <citation type="submission" date="2020-08" db="EMBL/GenBank/DDBJ databases">
        <authorList>
            <person name="Koutsovoulos G."/>
            <person name="Danchin GJ E."/>
        </authorList>
    </citation>
    <scope>NUCLEOTIDE SEQUENCE [LARGE SCALE GENOMIC DNA]</scope>
</reference>
<dbReference type="Proteomes" id="UP000580250">
    <property type="component" value="Unassembled WGS sequence"/>
</dbReference>
<evidence type="ECO:0000313" key="3">
    <source>
        <dbReference type="Proteomes" id="UP000580250"/>
    </source>
</evidence>
<comment type="caution">
    <text evidence="2">The sequence shown here is derived from an EMBL/GenBank/DDBJ whole genome shotgun (WGS) entry which is preliminary data.</text>
</comment>